<keyword evidence="7" id="KW-0812">Transmembrane</keyword>
<accession>A0ABS7D2B7</accession>
<evidence type="ECO:0000256" key="7">
    <source>
        <dbReference type="SAM" id="Phobius"/>
    </source>
</evidence>
<evidence type="ECO:0000256" key="3">
    <source>
        <dbReference type="ARBA" id="ARBA00022553"/>
    </source>
</evidence>
<keyword evidence="10" id="KW-1185">Reference proteome</keyword>
<dbReference type="GO" id="GO:0016301">
    <property type="term" value="F:kinase activity"/>
    <property type="evidence" value="ECO:0007669"/>
    <property type="project" value="UniProtKB-KW"/>
</dbReference>
<dbReference type="Proteomes" id="UP000812277">
    <property type="component" value="Unassembled WGS sequence"/>
</dbReference>
<reference evidence="9 10" key="1">
    <citation type="submission" date="2021-07" db="EMBL/GenBank/DDBJ databases">
        <title>Paenibacillus radiodurans sp. nov., isolated from the southeastern edge of Tengger Desert.</title>
        <authorList>
            <person name="Zhang G."/>
        </authorList>
    </citation>
    <scope>NUCLEOTIDE SEQUENCE [LARGE SCALE GENOMIC DNA]</scope>
    <source>
        <strain evidence="9 10">DT7-4</strain>
    </source>
</reference>
<keyword evidence="4" id="KW-0808">Transferase</keyword>
<comment type="caution">
    <text evidence="9">The sequence shown here is derived from an EMBL/GenBank/DDBJ whole genome shotgun (WGS) entry which is preliminary data.</text>
</comment>
<dbReference type="SUPFAM" id="SSF158472">
    <property type="entry name" value="HAMP domain-like"/>
    <property type="match status" value="1"/>
</dbReference>
<dbReference type="Gene3D" id="3.30.565.10">
    <property type="entry name" value="Histidine kinase-like ATPase, C-terminal domain"/>
    <property type="match status" value="1"/>
</dbReference>
<comment type="subcellular location">
    <subcellularLocation>
        <location evidence="1">Cell membrane</location>
        <topology evidence="1">Multi-pass membrane protein</topology>
    </subcellularLocation>
</comment>
<dbReference type="InterPro" id="IPR036890">
    <property type="entry name" value="HATPase_C_sf"/>
</dbReference>
<dbReference type="RefSeq" id="WP_219871247.1">
    <property type="nucleotide sequence ID" value="NZ_JAHZIJ010000002.1"/>
</dbReference>
<keyword evidence="7" id="KW-1133">Transmembrane helix</keyword>
<evidence type="ECO:0000256" key="2">
    <source>
        <dbReference type="ARBA" id="ARBA00022475"/>
    </source>
</evidence>
<evidence type="ECO:0000256" key="4">
    <source>
        <dbReference type="ARBA" id="ARBA00022679"/>
    </source>
</evidence>
<proteinExistence type="predicted"/>
<dbReference type="PANTHER" id="PTHR34220">
    <property type="entry name" value="SENSOR HISTIDINE KINASE YPDA"/>
    <property type="match status" value="1"/>
</dbReference>
<dbReference type="InterPro" id="IPR003594">
    <property type="entry name" value="HATPase_dom"/>
</dbReference>
<dbReference type="Gene3D" id="6.10.340.10">
    <property type="match status" value="1"/>
</dbReference>
<keyword evidence="2" id="KW-1003">Cell membrane</keyword>
<dbReference type="InterPro" id="IPR003660">
    <property type="entry name" value="HAMP_dom"/>
</dbReference>
<keyword evidence="5 9" id="KW-0418">Kinase</keyword>
<dbReference type="InterPro" id="IPR010559">
    <property type="entry name" value="Sig_transdc_His_kin_internal"/>
</dbReference>
<evidence type="ECO:0000259" key="8">
    <source>
        <dbReference type="PROSITE" id="PS50885"/>
    </source>
</evidence>
<keyword evidence="6 7" id="KW-0472">Membrane</keyword>
<evidence type="ECO:0000256" key="1">
    <source>
        <dbReference type="ARBA" id="ARBA00004651"/>
    </source>
</evidence>
<feature type="domain" description="HAMP" evidence="8">
    <location>
        <begin position="312"/>
        <end position="364"/>
    </location>
</feature>
<evidence type="ECO:0000313" key="10">
    <source>
        <dbReference type="Proteomes" id="UP000812277"/>
    </source>
</evidence>
<dbReference type="EMBL" id="JAHZIJ010000002">
    <property type="protein sequence ID" value="MBW7473994.1"/>
    <property type="molecule type" value="Genomic_DNA"/>
</dbReference>
<dbReference type="SUPFAM" id="SSF55874">
    <property type="entry name" value="ATPase domain of HSP90 chaperone/DNA topoisomerase II/histidine kinase"/>
    <property type="match status" value="1"/>
</dbReference>
<sequence length="587" mass="66485">MLYKKSLFFKLLVDILIAVVLPFALSNLISYKMTSDSVEEQVIALNQNTMEIGMDNMKRYLTNLNRLSVAFYNDQTLMKYLRAKETAPFQMLYITDKVSNLYNSYSELKAVRYVSAGSGQTYLNSHSALLELSLKLSPSEIPKKEGENWDINRGYEVLMLGEERVLAFHKPLVDYPKPDVLGLVSLYAGQKEISEIIRPLSDGHRGEAVFLHIQKQFKLLYASSLEPAMEFDGPESQPEHWGARGYVNGQLDGRKGVFVYVQGQYQDLPLSLVKFVPADIINGAAERTLNFTLVLQLIALFFLILLASILSYRTIVPIKRLLRNIVQLESGNFRVRETSGRMDEIGVLEQRFQTMVGRLDDLINNEYRSRLELTTARLKMLQAQINPHFLYNTLQSIGTMALRHRADDISDKIADLGAIMRYSMDLKSETVRLQQEIEHIEHYLSLQTGRFKNKLSYTLSCPSEALSISVPKMILQPLVENSIIHGIEKGTGTGTLHISIELGRDLVIRVMDNGKGIEPEVLERIRLSYDKRQLQGPDEGGIGLLNVLHRLHLSYGPDFEWDISSMPYAATVITLRFPVEVSIAGGE</sequence>
<dbReference type="InterPro" id="IPR050640">
    <property type="entry name" value="Bact_2-comp_sensor_kinase"/>
</dbReference>
<protein>
    <submittedName>
        <fullName evidence="9">Histidine kinase</fullName>
    </submittedName>
</protein>
<feature type="transmembrane region" description="Helical" evidence="7">
    <location>
        <begin position="7"/>
        <end position="25"/>
    </location>
</feature>
<gene>
    <name evidence="9" type="ORF">K0T92_04510</name>
</gene>
<dbReference type="PROSITE" id="PS50885">
    <property type="entry name" value="HAMP"/>
    <property type="match status" value="1"/>
</dbReference>
<evidence type="ECO:0000256" key="6">
    <source>
        <dbReference type="ARBA" id="ARBA00023136"/>
    </source>
</evidence>
<dbReference type="Pfam" id="PF00672">
    <property type="entry name" value="HAMP"/>
    <property type="match status" value="1"/>
</dbReference>
<dbReference type="Pfam" id="PF06580">
    <property type="entry name" value="His_kinase"/>
    <property type="match status" value="1"/>
</dbReference>
<evidence type="ECO:0000313" key="9">
    <source>
        <dbReference type="EMBL" id="MBW7473994.1"/>
    </source>
</evidence>
<evidence type="ECO:0000256" key="5">
    <source>
        <dbReference type="ARBA" id="ARBA00022777"/>
    </source>
</evidence>
<keyword evidence="3" id="KW-0597">Phosphoprotein</keyword>
<name>A0ABS7D2B7_9BACL</name>
<dbReference type="PANTHER" id="PTHR34220:SF7">
    <property type="entry name" value="SENSOR HISTIDINE KINASE YPDA"/>
    <property type="match status" value="1"/>
</dbReference>
<feature type="transmembrane region" description="Helical" evidence="7">
    <location>
        <begin position="293"/>
        <end position="312"/>
    </location>
</feature>
<organism evidence="9 10">
    <name type="scientific">Paenibacillus oenotherae</name>
    <dbReference type="NCBI Taxonomy" id="1435645"/>
    <lineage>
        <taxon>Bacteria</taxon>
        <taxon>Bacillati</taxon>
        <taxon>Bacillota</taxon>
        <taxon>Bacilli</taxon>
        <taxon>Bacillales</taxon>
        <taxon>Paenibacillaceae</taxon>
        <taxon>Paenibacillus</taxon>
    </lineage>
</organism>
<dbReference type="Pfam" id="PF02518">
    <property type="entry name" value="HATPase_c"/>
    <property type="match status" value="1"/>
</dbReference>
<dbReference type="CDD" id="cd06225">
    <property type="entry name" value="HAMP"/>
    <property type="match status" value="1"/>
</dbReference>